<reference evidence="3" key="1">
    <citation type="journal article" date="2020" name="bioRxiv">
        <title>A rank-normalized archaeal taxonomy based on genome phylogeny resolves widespread incomplete and uneven classifications.</title>
        <authorList>
            <person name="Rinke C."/>
            <person name="Chuvochina M."/>
            <person name="Mussig A.J."/>
            <person name="Chaumeil P.-A."/>
            <person name="Waite D.W."/>
            <person name="Whitman W.B."/>
            <person name="Parks D.H."/>
            <person name="Hugenholtz P."/>
        </authorList>
    </citation>
    <scope>NUCLEOTIDE SEQUENCE [LARGE SCALE GENOMIC DNA]</scope>
</reference>
<proteinExistence type="inferred from homology"/>
<protein>
    <submittedName>
        <fullName evidence="2">TatD family hydrolase</fullName>
    </submittedName>
</protein>
<evidence type="ECO:0000256" key="1">
    <source>
        <dbReference type="PIRNR" id="PIRNR005295"/>
    </source>
</evidence>
<dbReference type="EMBL" id="DUHT01000082">
    <property type="protein sequence ID" value="HIH65430.1"/>
    <property type="molecule type" value="Genomic_DNA"/>
</dbReference>
<comment type="similarity">
    <text evidence="1">Belongs to the metallo-dependent hydrolases superfamily.</text>
</comment>
<evidence type="ECO:0000313" key="2">
    <source>
        <dbReference type="EMBL" id="HIH65430.1"/>
    </source>
</evidence>
<dbReference type="RefSeq" id="WP_048061154.1">
    <property type="nucleotide sequence ID" value="NZ_CP064324.1"/>
</dbReference>
<dbReference type="GeneID" id="82298264"/>
<evidence type="ECO:0000313" key="3">
    <source>
        <dbReference type="Proteomes" id="UP000538031"/>
    </source>
</evidence>
<accession>A0A7J4MYM5</accession>
<dbReference type="GO" id="GO:0016788">
    <property type="term" value="F:hydrolase activity, acting on ester bonds"/>
    <property type="evidence" value="ECO:0007669"/>
    <property type="project" value="UniProtKB-UniRule"/>
</dbReference>
<dbReference type="Gene3D" id="3.20.20.140">
    <property type="entry name" value="Metal-dependent hydrolases"/>
    <property type="match status" value="1"/>
</dbReference>
<dbReference type="AlphaFoldDB" id="A0A7J4MYM5"/>
<dbReference type="Proteomes" id="UP000538031">
    <property type="component" value="Unassembled WGS sequence"/>
</dbReference>
<keyword evidence="1 2" id="KW-0378">Hydrolase</keyword>
<gene>
    <name evidence="2" type="ORF">HA285_07555</name>
</gene>
<sequence>MIDSHIHADTRPIEDFELMAVSGVEEAIACAHDPLEALSADVILAHLRRVLMVEPGRASRKGLRLHLALGMHPRAIPPDHGRVLEELPALLKDSSVVAVGEIGLDSGSEIEKEVFIEQMQMADELGFPVIVHTPRTRKAEITPLIVDLVGENIDERRAVIEHVNMDVLPHLIETECILGLTVQPEKLTPAEAVEILREYGTERFVINSDMSSAPSDPLSVPRTVHRMRMEGFGRREIRRVSRDNIRDLIKIN</sequence>
<comment type="caution">
    <text evidence="2">The sequence shown here is derived from an EMBL/GenBank/DDBJ whole genome shotgun (WGS) entry which is preliminary data.</text>
</comment>
<dbReference type="SUPFAM" id="SSF51556">
    <property type="entry name" value="Metallo-dependent hydrolases"/>
    <property type="match status" value="1"/>
</dbReference>
<dbReference type="Pfam" id="PF01026">
    <property type="entry name" value="TatD_DNase"/>
    <property type="match status" value="1"/>
</dbReference>
<dbReference type="GO" id="GO:0046872">
    <property type="term" value="F:metal ion binding"/>
    <property type="evidence" value="ECO:0007669"/>
    <property type="project" value="UniProtKB-KW"/>
</dbReference>
<name>A0A7J4MYM5_METTF</name>
<dbReference type="PIRSF" id="PIRSF005295">
    <property type="entry name" value="UCP005295_TatD"/>
    <property type="match status" value="1"/>
</dbReference>
<dbReference type="InterPro" id="IPR032466">
    <property type="entry name" value="Metal_Hydrolase"/>
</dbReference>
<organism evidence="2 3">
    <name type="scientific">Methanothermobacter thermautotrophicus</name>
    <name type="common">Methanobacterium thermoformicicum</name>
    <dbReference type="NCBI Taxonomy" id="145262"/>
    <lineage>
        <taxon>Archaea</taxon>
        <taxon>Methanobacteriati</taxon>
        <taxon>Methanobacteriota</taxon>
        <taxon>Methanomada group</taxon>
        <taxon>Methanobacteria</taxon>
        <taxon>Methanobacteriales</taxon>
        <taxon>Methanobacteriaceae</taxon>
        <taxon>Methanothermobacter</taxon>
    </lineage>
</organism>
<keyword evidence="1" id="KW-0479">Metal-binding</keyword>
<dbReference type="InterPro" id="IPR012022">
    <property type="entry name" value="UCP005295"/>
</dbReference>
<dbReference type="PANTHER" id="PTHR42658">
    <property type="entry name" value="HYDROLASE TATD"/>
    <property type="match status" value="1"/>
</dbReference>
<dbReference type="InterPro" id="IPR001130">
    <property type="entry name" value="TatD-like"/>
</dbReference>
<dbReference type="PANTHER" id="PTHR42658:SF1">
    <property type="entry name" value="HYDROLASE TATD"/>
    <property type="match status" value="1"/>
</dbReference>